<reference evidence="6 7" key="1">
    <citation type="journal article" date="2015" name="Genome Announc.">
        <title>Expanding the biotechnology potential of lactobacilli through comparative genomics of 213 strains and associated genera.</title>
        <authorList>
            <person name="Sun Z."/>
            <person name="Harris H.M."/>
            <person name="McCann A."/>
            <person name="Guo C."/>
            <person name="Argimon S."/>
            <person name="Zhang W."/>
            <person name="Yang X."/>
            <person name="Jeffery I.B."/>
            <person name="Cooney J.C."/>
            <person name="Kagawa T.F."/>
            <person name="Liu W."/>
            <person name="Song Y."/>
            <person name="Salvetti E."/>
            <person name="Wrobel A."/>
            <person name="Rasinkangas P."/>
            <person name="Parkhill J."/>
            <person name="Rea M.C."/>
            <person name="O'Sullivan O."/>
            <person name="Ritari J."/>
            <person name="Douillard F.P."/>
            <person name="Paul Ross R."/>
            <person name="Yang R."/>
            <person name="Briner A.E."/>
            <person name="Felis G.E."/>
            <person name="de Vos W.M."/>
            <person name="Barrangou R."/>
            <person name="Klaenhammer T.R."/>
            <person name="Caufield P.W."/>
            <person name="Cui Y."/>
            <person name="Zhang H."/>
            <person name="O'Toole P.W."/>
        </authorList>
    </citation>
    <scope>NUCLEOTIDE SEQUENCE [LARGE SCALE GENOMIC DNA]</scope>
    <source>
        <strain evidence="6 7">DSM 18793</strain>
    </source>
</reference>
<dbReference type="GO" id="GO:0005975">
    <property type="term" value="P:carbohydrate metabolic process"/>
    <property type="evidence" value="ECO:0007669"/>
    <property type="project" value="InterPro"/>
</dbReference>
<dbReference type="PATRIC" id="fig|1423742.4.peg.499"/>
<evidence type="ECO:0000256" key="3">
    <source>
        <dbReference type="ARBA" id="ARBA00022777"/>
    </source>
</evidence>
<dbReference type="STRING" id="417373.GCA_001570685_00456"/>
<organism evidence="6 7">
    <name type="scientific">Limosilactobacillus equigenerosi DSM 18793 = JCM 14505</name>
    <dbReference type="NCBI Taxonomy" id="1423742"/>
    <lineage>
        <taxon>Bacteria</taxon>
        <taxon>Bacillati</taxon>
        <taxon>Bacillota</taxon>
        <taxon>Bacilli</taxon>
        <taxon>Lactobacillales</taxon>
        <taxon>Lactobacillaceae</taxon>
        <taxon>Limosilactobacillus</taxon>
    </lineage>
</organism>
<evidence type="ECO:0000259" key="4">
    <source>
        <dbReference type="Pfam" id="PF00370"/>
    </source>
</evidence>
<keyword evidence="7" id="KW-1185">Reference proteome</keyword>
<keyword evidence="3 6" id="KW-0418">Kinase</keyword>
<evidence type="ECO:0000313" key="7">
    <source>
        <dbReference type="Proteomes" id="UP000051084"/>
    </source>
</evidence>
<dbReference type="AlphaFoldDB" id="A0A0R1UZD6"/>
<accession>A0A0R1UZD6</accession>
<comment type="similarity">
    <text evidence="1">Belongs to the FGGY kinase family.</text>
</comment>
<sequence length="537" mass="58490">MTNMDKQTIVTKIENAQTALGIELGSTTIKAVLITDTYETIASGSYVWENELDHQIWTYPLSKVWEGIQTSYAKLAAQVNADYGVALTKIGSIGISAMMHGYMAFDQNDQLLVPFRTWRNNITGEAAEKLTELFNFNIPERWSIAHLYQAILNKEDHVKDITFIDTLDGYVTWQLTGAKNTGIGDASGMFPIDEATHDYDEAMLAQFAALPEVAQYDWDIKDLLPEVLVAGQTAGHLTEAGAKLLDPSGTLQPGAVFAPSEGDAGTGMVSTNAVRKRTGNVSVGTSAFSMVVLDQQLSKVHRDIDMVTTPDGAPVAMVHINNCSSEINQWASVFNQFAKALGVNLAPNELYEKLFDSSLRGDQDAGGLVYYAYLSGENITRVPSGRPLLVRRPDSNFSLANLFKAQLYSAFAPLKLGMDILLREEHIRTDNLIAQGGLFKTPVVAQQALADALDTPITIMDNAGEGGPWGMAVLALYTKDQQGLNLADYLDQLVFVNSESSTLSPEPASVKGYEKFIDNYKAALPAERLAGDNLPLD</sequence>
<feature type="domain" description="Carbohydrate kinase FGGY N-terminal" evidence="4">
    <location>
        <begin position="19"/>
        <end position="244"/>
    </location>
</feature>
<feature type="domain" description="Carbohydrate kinase FGGY C-terminal" evidence="5">
    <location>
        <begin position="280"/>
        <end position="477"/>
    </location>
</feature>
<dbReference type="PANTHER" id="PTHR43095">
    <property type="entry name" value="SUGAR KINASE"/>
    <property type="match status" value="1"/>
</dbReference>
<dbReference type="Proteomes" id="UP000051084">
    <property type="component" value="Unassembled WGS sequence"/>
</dbReference>
<keyword evidence="2" id="KW-0808">Transferase</keyword>
<dbReference type="GO" id="GO:0016301">
    <property type="term" value="F:kinase activity"/>
    <property type="evidence" value="ECO:0007669"/>
    <property type="project" value="UniProtKB-KW"/>
</dbReference>
<dbReference type="InterPro" id="IPR050406">
    <property type="entry name" value="FGGY_Carb_Kinase"/>
</dbReference>
<dbReference type="PANTHER" id="PTHR43095:SF5">
    <property type="entry name" value="XYLULOSE KINASE"/>
    <property type="match status" value="1"/>
</dbReference>
<dbReference type="Pfam" id="PF02782">
    <property type="entry name" value="FGGY_C"/>
    <property type="match status" value="1"/>
</dbReference>
<dbReference type="SUPFAM" id="SSF53067">
    <property type="entry name" value="Actin-like ATPase domain"/>
    <property type="match status" value="2"/>
</dbReference>
<dbReference type="Gene3D" id="3.30.420.40">
    <property type="match status" value="2"/>
</dbReference>
<dbReference type="Pfam" id="PF00370">
    <property type="entry name" value="FGGY_N"/>
    <property type="match status" value="1"/>
</dbReference>
<evidence type="ECO:0000313" key="6">
    <source>
        <dbReference type="EMBL" id="KRL96037.1"/>
    </source>
</evidence>
<protein>
    <submittedName>
        <fullName evidence="6">Sugar kinase</fullName>
    </submittedName>
</protein>
<evidence type="ECO:0000256" key="1">
    <source>
        <dbReference type="ARBA" id="ARBA00009156"/>
    </source>
</evidence>
<evidence type="ECO:0000259" key="5">
    <source>
        <dbReference type="Pfam" id="PF02782"/>
    </source>
</evidence>
<gene>
    <name evidence="6" type="ORF">FC21_GL000477</name>
</gene>
<dbReference type="EMBL" id="AZGC01000013">
    <property type="protein sequence ID" value="KRL96037.1"/>
    <property type="molecule type" value="Genomic_DNA"/>
</dbReference>
<dbReference type="InterPro" id="IPR018485">
    <property type="entry name" value="FGGY_C"/>
</dbReference>
<dbReference type="CDD" id="cd07809">
    <property type="entry name" value="ASKHA_NBD_FGGY_BaXK-like"/>
    <property type="match status" value="1"/>
</dbReference>
<evidence type="ECO:0000256" key="2">
    <source>
        <dbReference type="ARBA" id="ARBA00022679"/>
    </source>
</evidence>
<dbReference type="InterPro" id="IPR018484">
    <property type="entry name" value="FGGY_N"/>
</dbReference>
<dbReference type="InterPro" id="IPR043129">
    <property type="entry name" value="ATPase_NBD"/>
</dbReference>
<comment type="caution">
    <text evidence="6">The sequence shown here is derived from an EMBL/GenBank/DDBJ whole genome shotgun (WGS) entry which is preliminary data.</text>
</comment>
<name>A0A0R1UZD6_9LACO</name>
<proteinExistence type="inferred from homology"/>